<comment type="caution">
    <text evidence="3">The sequence shown here is derived from an EMBL/GenBank/DDBJ whole genome shotgun (WGS) entry which is preliminary data.</text>
</comment>
<feature type="transmembrane region" description="Helical" evidence="1">
    <location>
        <begin position="113"/>
        <end position="134"/>
    </location>
</feature>
<reference evidence="4" key="1">
    <citation type="journal article" date="2019" name="Int. J. Syst. Evol. Microbiol.">
        <title>The Global Catalogue of Microorganisms (GCM) 10K type strain sequencing project: providing services to taxonomists for standard genome sequencing and annotation.</title>
        <authorList>
            <consortium name="The Broad Institute Genomics Platform"/>
            <consortium name="The Broad Institute Genome Sequencing Center for Infectious Disease"/>
            <person name="Wu L."/>
            <person name="Ma J."/>
        </authorList>
    </citation>
    <scope>NUCLEOTIDE SEQUENCE [LARGE SCALE GENOMIC DNA]</scope>
    <source>
        <strain evidence="4">CCUG 62974</strain>
    </source>
</reference>
<sequence>MTSVAKAGELAVALVALTDFAAVWWFATALHAAGCSVPTWLRRAPAVYAAVSAVIAIAFFVITPDSDRFGSQAHGWWAGYAINWIVYGFVTAAGAAVIFWRHGVTMRSPVLRMSILALAVGTSAEFPYLVIRAIRWFSPETPSSLVLLGFWCSFTRFILIALGCSLAALEPLIKAFVSWYRRERLRGIWLLLRQATPDLQTVSPQSRWAEMLTFRNAEELLHQRIIEIYDSVTFLYDGWATPQMLQEASQHAAKAGQPHSVAIACWLEVTRRDAVGHAPKLGHKLDRSLLPEMRAGGSTLHREVRQFLRLHRLLGSRLVQDFAGDFQHRAPAGGAS</sequence>
<evidence type="ECO:0000256" key="1">
    <source>
        <dbReference type="SAM" id="Phobius"/>
    </source>
</evidence>
<dbReference type="Pfam" id="PF20182">
    <property type="entry name" value="DUF6545"/>
    <property type="match status" value="1"/>
</dbReference>
<keyword evidence="4" id="KW-1185">Reference proteome</keyword>
<evidence type="ECO:0000259" key="2">
    <source>
        <dbReference type="Pfam" id="PF20182"/>
    </source>
</evidence>
<feature type="domain" description="DUF6545" evidence="2">
    <location>
        <begin position="181"/>
        <end position="312"/>
    </location>
</feature>
<dbReference type="InterPro" id="IPR046675">
    <property type="entry name" value="DUF6545"/>
</dbReference>
<organism evidence="3 4">
    <name type="scientific">Streptosporangium algeriense</name>
    <dbReference type="NCBI Taxonomy" id="1682748"/>
    <lineage>
        <taxon>Bacteria</taxon>
        <taxon>Bacillati</taxon>
        <taxon>Actinomycetota</taxon>
        <taxon>Actinomycetes</taxon>
        <taxon>Streptosporangiales</taxon>
        <taxon>Streptosporangiaceae</taxon>
        <taxon>Streptosporangium</taxon>
    </lineage>
</organism>
<feature type="transmembrane region" description="Helical" evidence="1">
    <location>
        <begin position="45"/>
        <end position="62"/>
    </location>
</feature>
<keyword evidence="1" id="KW-0472">Membrane</keyword>
<keyword evidence="1" id="KW-1133">Transmembrane helix</keyword>
<evidence type="ECO:0000313" key="3">
    <source>
        <dbReference type="EMBL" id="MFD0885172.1"/>
    </source>
</evidence>
<feature type="transmembrane region" description="Helical" evidence="1">
    <location>
        <begin position="12"/>
        <end position="33"/>
    </location>
</feature>
<keyword evidence="1" id="KW-0812">Transmembrane</keyword>
<feature type="transmembrane region" description="Helical" evidence="1">
    <location>
        <begin position="154"/>
        <end position="177"/>
    </location>
</feature>
<gene>
    <name evidence="3" type="ORF">ACFQ08_11520</name>
</gene>
<dbReference type="EMBL" id="JBHTHX010000304">
    <property type="protein sequence ID" value="MFD0885172.1"/>
    <property type="molecule type" value="Genomic_DNA"/>
</dbReference>
<feature type="transmembrane region" description="Helical" evidence="1">
    <location>
        <begin position="82"/>
        <end position="101"/>
    </location>
</feature>
<evidence type="ECO:0000313" key="4">
    <source>
        <dbReference type="Proteomes" id="UP001597024"/>
    </source>
</evidence>
<dbReference type="Proteomes" id="UP001597024">
    <property type="component" value="Unassembled WGS sequence"/>
</dbReference>
<name>A0ABW3DR53_9ACTN</name>
<proteinExistence type="predicted"/>
<accession>A0ABW3DR53</accession>
<protein>
    <submittedName>
        <fullName evidence="3">DUF6545 domain-containing protein</fullName>
    </submittedName>
</protein>